<evidence type="ECO:0000313" key="5">
    <source>
        <dbReference type="EMBL" id="BBK85380.1"/>
    </source>
</evidence>
<dbReference type="SUPFAM" id="SSF90123">
    <property type="entry name" value="ABC transporter transmembrane region"/>
    <property type="match status" value="1"/>
</dbReference>
<reference evidence="5 6" key="1">
    <citation type="submission" date="2019-06" db="EMBL/GenBank/DDBJ databases">
        <title>Complete genome sequence of Cutibacterium acnes subsp. acnes NBRC 107605.</title>
        <authorList>
            <person name="Miura T."/>
            <person name="Furukawa M."/>
            <person name="Shimamura M."/>
            <person name="Ohyama Y."/>
            <person name="Yamazoe A."/>
            <person name="Kawasaki H."/>
        </authorList>
    </citation>
    <scope>NUCLEOTIDE SEQUENCE [LARGE SCALE GENOMIC DNA]</scope>
    <source>
        <strain evidence="5 6">NBRC 107605</strain>
    </source>
</reference>
<evidence type="ECO:0000256" key="3">
    <source>
        <dbReference type="ARBA" id="ARBA00022989"/>
    </source>
</evidence>
<keyword evidence="2" id="KW-0812">Transmembrane</keyword>
<evidence type="ECO:0008006" key="7">
    <source>
        <dbReference type="Google" id="ProtNLM"/>
    </source>
</evidence>
<dbReference type="Proteomes" id="UP000318594">
    <property type="component" value="Chromosome"/>
</dbReference>
<accession>A0ABM7H1T5</accession>
<dbReference type="EMBL" id="AP019723">
    <property type="protein sequence ID" value="BBK85380.1"/>
    <property type="molecule type" value="Genomic_DNA"/>
</dbReference>
<evidence type="ECO:0000256" key="4">
    <source>
        <dbReference type="ARBA" id="ARBA00023136"/>
    </source>
</evidence>
<comment type="subcellular location">
    <subcellularLocation>
        <location evidence="1">Cell membrane</location>
        <topology evidence="1">Multi-pass membrane protein</topology>
    </subcellularLocation>
</comment>
<organism evidence="5 6">
    <name type="scientific">Cutibacterium acnes subsp. acnes</name>
    <dbReference type="NCBI Taxonomy" id="1734925"/>
    <lineage>
        <taxon>Bacteria</taxon>
        <taxon>Bacillati</taxon>
        <taxon>Actinomycetota</taxon>
        <taxon>Actinomycetes</taxon>
        <taxon>Propionibacteriales</taxon>
        <taxon>Propionibacteriaceae</taxon>
        <taxon>Cutibacterium</taxon>
    </lineage>
</organism>
<keyword evidence="4" id="KW-0472">Membrane</keyword>
<protein>
    <recommendedName>
        <fullName evidence="7">ABC transporter ATP-binding protein</fullName>
    </recommendedName>
</protein>
<keyword evidence="3" id="KW-1133">Transmembrane helix</keyword>
<keyword evidence="6" id="KW-1185">Reference proteome</keyword>
<proteinExistence type="predicted"/>
<evidence type="ECO:0000313" key="6">
    <source>
        <dbReference type="Proteomes" id="UP000318594"/>
    </source>
</evidence>
<name>A0ABM7H1T5_CUTAC</name>
<evidence type="ECO:0000256" key="2">
    <source>
        <dbReference type="ARBA" id="ARBA00022692"/>
    </source>
</evidence>
<dbReference type="InterPro" id="IPR036640">
    <property type="entry name" value="ABC1_TM_sf"/>
</dbReference>
<gene>
    <name evidence="5" type="ORF">CacPP4_19950</name>
</gene>
<sequence length="50" mass="5871">MKWFSAESSRTFRKVRNASAQVIIQLSETMTGIEAVQAYYREPRNQEIFT</sequence>
<evidence type="ECO:0000256" key="1">
    <source>
        <dbReference type="ARBA" id="ARBA00004651"/>
    </source>
</evidence>